<protein>
    <submittedName>
        <fullName evidence="2">Uncharacterized protein</fullName>
    </submittedName>
</protein>
<organism evidence="2">
    <name type="scientific">Strombidium inclinatum</name>
    <dbReference type="NCBI Taxonomy" id="197538"/>
    <lineage>
        <taxon>Eukaryota</taxon>
        <taxon>Sar</taxon>
        <taxon>Alveolata</taxon>
        <taxon>Ciliophora</taxon>
        <taxon>Intramacronucleata</taxon>
        <taxon>Spirotrichea</taxon>
        <taxon>Oligotrichia</taxon>
        <taxon>Strombidiidae</taxon>
        <taxon>Strombidium</taxon>
    </lineage>
</organism>
<feature type="transmembrane region" description="Helical" evidence="1">
    <location>
        <begin position="135"/>
        <end position="155"/>
    </location>
</feature>
<evidence type="ECO:0000313" key="2">
    <source>
        <dbReference type="EMBL" id="CAE0321135.1"/>
    </source>
</evidence>
<keyword evidence="1" id="KW-0472">Membrane</keyword>
<name>A0A7S3IG49_9SPIT</name>
<reference evidence="2" key="1">
    <citation type="submission" date="2021-01" db="EMBL/GenBank/DDBJ databases">
        <authorList>
            <person name="Corre E."/>
            <person name="Pelletier E."/>
            <person name="Niang G."/>
            <person name="Scheremetjew M."/>
            <person name="Finn R."/>
            <person name="Kale V."/>
            <person name="Holt S."/>
            <person name="Cochrane G."/>
            <person name="Meng A."/>
            <person name="Brown T."/>
            <person name="Cohen L."/>
        </authorList>
    </citation>
    <scope>NUCLEOTIDE SEQUENCE</scope>
    <source>
        <strain evidence="2">S3</strain>
    </source>
</reference>
<sequence length="201" mass="22933">MVNLRTTLDKGNFNKDLQKLSYAILRELKVGEKFIKKVQDCEQDTFYRAGDLDSENEILKEDNGFHYLMGVHNRPSITINNSTYKGDLLKADVSRALCTSFKERPDVCQGNKIELLMGTDNDFLLVDEATKDNTLLQIFIAGCFLIFINIGMIMIHKKFSTSTQRNEISHEVSAAVSQYFALRGDDPSDTRRQYELSSTQQ</sequence>
<gene>
    <name evidence="2" type="ORF">SINC0208_LOCUS1716</name>
</gene>
<keyword evidence="1" id="KW-0812">Transmembrane</keyword>
<accession>A0A7S3IG49</accession>
<dbReference type="EMBL" id="HBIH01003993">
    <property type="protein sequence ID" value="CAE0321135.1"/>
    <property type="molecule type" value="Transcribed_RNA"/>
</dbReference>
<dbReference type="AlphaFoldDB" id="A0A7S3IG49"/>
<keyword evidence="1" id="KW-1133">Transmembrane helix</keyword>
<proteinExistence type="predicted"/>
<evidence type="ECO:0000256" key="1">
    <source>
        <dbReference type="SAM" id="Phobius"/>
    </source>
</evidence>